<evidence type="ECO:0000313" key="1">
    <source>
        <dbReference type="EMBL" id="MBB2173054.1"/>
    </source>
</evidence>
<evidence type="ECO:0000313" key="2">
    <source>
        <dbReference type="Proteomes" id="UP000577891"/>
    </source>
</evidence>
<gene>
    <name evidence="1" type="ORF">HLH35_13155</name>
</gene>
<dbReference type="RefSeq" id="WP_182979567.1">
    <property type="nucleotide sequence ID" value="NZ_JABEQE010000011.1"/>
</dbReference>
<sequence>MIGHAGSPIRAAAIKREWGRRAMAALFLILFSCAGRLYPDMRAGAVVRNRLCYIKLRFDEKYNLYFLRDCITHFE</sequence>
<dbReference type="EMBL" id="JABEQE010000011">
    <property type="protein sequence ID" value="MBB2173054.1"/>
    <property type="molecule type" value="Genomic_DNA"/>
</dbReference>
<reference evidence="1 2" key="1">
    <citation type="submission" date="2020-04" db="EMBL/GenBank/DDBJ databases">
        <title>Description of novel Gluconacetobacter.</title>
        <authorList>
            <person name="Sombolestani A."/>
        </authorList>
    </citation>
    <scope>NUCLEOTIDE SEQUENCE [LARGE SCALE GENOMIC DNA]</scope>
    <source>
        <strain evidence="1 2">LMG 27724</strain>
    </source>
</reference>
<dbReference type="Proteomes" id="UP000577891">
    <property type="component" value="Unassembled WGS sequence"/>
</dbReference>
<comment type="caution">
    <text evidence="1">The sequence shown here is derived from an EMBL/GenBank/DDBJ whole genome shotgun (WGS) entry which is preliminary data.</text>
</comment>
<keyword evidence="2" id="KW-1185">Reference proteome</keyword>
<protein>
    <submittedName>
        <fullName evidence="1">Uncharacterized protein</fullName>
    </submittedName>
</protein>
<name>A0A7W4P0U4_9PROT</name>
<dbReference type="AlphaFoldDB" id="A0A7W4P0U4"/>
<organism evidence="1 2">
    <name type="scientific">Gluconacetobacter asukensis</name>
    <dbReference type="NCBI Taxonomy" id="1017181"/>
    <lineage>
        <taxon>Bacteria</taxon>
        <taxon>Pseudomonadati</taxon>
        <taxon>Pseudomonadota</taxon>
        <taxon>Alphaproteobacteria</taxon>
        <taxon>Acetobacterales</taxon>
        <taxon>Acetobacteraceae</taxon>
        <taxon>Gluconacetobacter</taxon>
    </lineage>
</organism>
<proteinExistence type="predicted"/>
<accession>A0A7W4P0U4</accession>